<accession>A0A5R8NFP9</accession>
<dbReference type="Proteomes" id="UP000306378">
    <property type="component" value="Unassembled WGS sequence"/>
</dbReference>
<protein>
    <submittedName>
        <fullName evidence="1">Uncharacterized protein</fullName>
    </submittedName>
</protein>
<evidence type="ECO:0000313" key="2">
    <source>
        <dbReference type="Proteomes" id="UP000306378"/>
    </source>
</evidence>
<dbReference type="RefSeq" id="WP_138451344.1">
    <property type="nucleotide sequence ID" value="NZ_VBUT01000010.1"/>
</dbReference>
<dbReference type="AlphaFoldDB" id="A0A5R8NFP9"/>
<reference evidence="1 2" key="1">
    <citation type="submission" date="2019-05" db="EMBL/GenBank/DDBJ databases">
        <title>Genomes sequences of two Nocardia cyriacigeorgica environmental isolates, type strains Nocardia asteroides ATCC 19247 and Nocardia cyriacigeorgica DSM 44484.</title>
        <authorList>
            <person name="Vautrin F."/>
            <person name="Bergeron E."/>
            <person name="Dubost A."/>
            <person name="Abrouk D."/>
            <person name="Rodriguez Nava V."/>
            <person name="Pujic P."/>
        </authorList>
    </citation>
    <scope>NUCLEOTIDE SEQUENCE [LARGE SCALE GENOMIC DNA]</scope>
    <source>
        <strain evidence="1 2">EML 446</strain>
    </source>
</reference>
<proteinExistence type="predicted"/>
<evidence type="ECO:0000313" key="1">
    <source>
        <dbReference type="EMBL" id="TLF74490.1"/>
    </source>
</evidence>
<comment type="caution">
    <text evidence="1">The sequence shown here is derived from an EMBL/GenBank/DDBJ whole genome shotgun (WGS) entry which is preliminary data.</text>
</comment>
<dbReference type="EMBL" id="VBUT01000010">
    <property type="protein sequence ID" value="TLF74490.1"/>
    <property type="molecule type" value="Genomic_DNA"/>
</dbReference>
<sequence>MMVAEVEESTSPELLREATEYGEWVLPQMAEVLLVKREIIRDRKYQIAVKTSPADLDLMLARSRFPAVLRHRQPPFTVNTIAGPPLESSPRIEHGQEAWFTSSSGTVMIREVTVDVRDETTRIVHIEFRGV</sequence>
<gene>
    <name evidence="1" type="ORF">FEK34_24325</name>
</gene>
<name>A0A5R8NFP9_9NOCA</name>
<organism evidence="1 2">
    <name type="scientific">Nocardia cyriacigeorgica</name>
    <dbReference type="NCBI Taxonomy" id="135487"/>
    <lineage>
        <taxon>Bacteria</taxon>
        <taxon>Bacillati</taxon>
        <taxon>Actinomycetota</taxon>
        <taxon>Actinomycetes</taxon>
        <taxon>Mycobacteriales</taxon>
        <taxon>Nocardiaceae</taxon>
        <taxon>Nocardia</taxon>
    </lineage>
</organism>